<dbReference type="SUPFAM" id="SSF75304">
    <property type="entry name" value="Amidase signature (AS) enzymes"/>
    <property type="match status" value="1"/>
</dbReference>
<dbReference type="Proteomes" id="UP001163046">
    <property type="component" value="Unassembled WGS sequence"/>
</dbReference>
<dbReference type="AlphaFoldDB" id="A0A9W9YGV8"/>
<reference evidence="1" key="1">
    <citation type="submission" date="2023-01" db="EMBL/GenBank/DDBJ databases">
        <title>Genome assembly of the deep-sea coral Lophelia pertusa.</title>
        <authorList>
            <person name="Herrera S."/>
            <person name="Cordes E."/>
        </authorList>
    </citation>
    <scope>NUCLEOTIDE SEQUENCE</scope>
    <source>
        <strain evidence="1">USNM1676648</strain>
        <tissue evidence="1">Polyp</tissue>
    </source>
</reference>
<comment type="caution">
    <text evidence="1">The sequence shown here is derived from an EMBL/GenBank/DDBJ whole genome shotgun (WGS) entry which is preliminary data.</text>
</comment>
<accession>A0A9W9YGV8</accession>
<evidence type="ECO:0000313" key="1">
    <source>
        <dbReference type="EMBL" id="KAJ7343094.1"/>
    </source>
</evidence>
<gene>
    <name evidence="1" type="ORF">OS493_040558</name>
</gene>
<dbReference type="EMBL" id="MU827719">
    <property type="protein sequence ID" value="KAJ7343094.1"/>
    <property type="molecule type" value="Genomic_DNA"/>
</dbReference>
<organism evidence="1 2">
    <name type="scientific">Desmophyllum pertusum</name>
    <dbReference type="NCBI Taxonomy" id="174260"/>
    <lineage>
        <taxon>Eukaryota</taxon>
        <taxon>Metazoa</taxon>
        <taxon>Cnidaria</taxon>
        <taxon>Anthozoa</taxon>
        <taxon>Hexacorallia</taxon>
        <taxon>Scleractinia</taxon>
        <taxon>Caryophylliina</taxon>
        <taxon>Caryophylliidae</taxon>
        <taxon>Desmophyllum</taxon>
    </lineage>
</organism>
<evidence type="ECO:0000313" key="2">
    <source>
        <dbReference type="Proteomes" id="UP001163046"/>
    </source>
</evidence>
<dbReference type="Gene3D" id="3.90.1300.10">
    <property type="entry name" value="Amidase signature (AS) domain"/>
    <property type="match status" value="1"/>
</dbReference>
<name>A0A9W9YGV8_9CNID</name>
<keyword evidence="2" id="KW-1185">Reference proteome</keyword>
<proteinExistence type="predicted"/>
<sequence>MLGGVKSKEQEDAIAGTFGRYLSSGLYELPDPKLPVKYPRTPGYRPTQEDNPCNAWYWCCDIKGASKGKLQGKTVAIKDNTCVAGVPMMNGSLTLEGFVRMLTLLWCPGYWTLVDT</sequence>
<protein>
    <submittedName>
        <fullName evidence="1">Uncharacterized protein</fullName>
    </submittedName>
</protein>
<dbReference type="OrthoDB" id="421993at2759"/>
<dbReference type="InterPro" id="IPR036928">
    <property type="entry name" value="AS_sf"/>
</dbReference>